<organism evidence="3">
    <name type="scientific">Melampsora larici-populina (strain 98AG31 / pathotype 3-4-7)</name>
    <name type="common">Poplar leaf rust fungus</name>
    <dbReference type="NCBI Taxonomy" id="747676"/>
    <lineage>
        <taxon>Eukaryota</taxon>
        <taxon>Fungi</taxon>
        <taxon>Dikarya</taxon>
        <taxon>Basidiomycota</taxon>
        <taxon>Pucciniomycotina</taxon>
        <taxon>Pucciniomycetes</taxon>
        <taxon>Pucciniales</taxon>
        <taxon>Melampsoraceae</taxon>
        <taxon>Melampsora</taxon>
    </lineage>
</organism>
<evidence type="ECO:0000313" key="3">
    <source>
        <dbReference type="Proteomes" id="UP000001072"/>
    </source>
</evidence>
<keyword evidence="3" id="KW-1185">Reference proteome</keyword>
<dbReference type="HOGENOM" id="CLU_2158966_0_0_1"/>
<dbReference type="AlphaFoldDB" id="F4S1F1"/>
<evidence type="ECO:0000313" key="2">
    <source>
        <dbReference type="EMBL" id="EGG01553.1"/>
    </source>
</evidence>
<dbReference type="KEGG" id="mlr:MELLADRAFT_110912"/>
<name>F4S1F1_MELLP</name>
<dbReference type="GeneID" id="18924231"/>
<dbReference type="InParanoid" id="F4S1F1"/>
<feature type="region of interest" description="Disordered" evidence="1">
    <location>
        <begin position="1"/>
        <end position="50"/>
    </location>
</feature>
<evidence type="ECO:0000256" key="1">
    <source>
        <dbReference type="SAM" id="MobiDB-lite"/>
    </source>
</evidence>
<feature type="compositionally biased region" description="Basic residues" evidence="1">
    <location>
        <begin position="1"/>
        <end position="11"/>
    </location>
</feature>
<dbReference type="Proteomes" id="UP000001072">
    <property type="component" value="Unassembled WGS sequence"/>
</dbReference>
<accession>F4S1F1</accession>
<dbReference type="VEuPathDB" id="FungiDB:MELLADRAFT_110912"/>
<dbReference type="EMBL" id="GL883137">
    <property type="protein sequence ID" value="EGG01553.1"/>
    <property type="molecule type" value="Genomic_DNA"/>
</dbReference>
<sequence>MLVKTHKKRQPKAAMDTNTVTRKKTQTKGKGESTVTTKAEASPKKKPVMQKQCQVPVAEVKSPACVKVAPKKPNWKGWVVVEDEAGKAHEPDLVVSEVSEGKTRVTRQRRV</sequence>
<dbReference type="RefSeq" id="XP_007415144.1">
    <property type="nucleotide sequence ID" value="XM_007415082.1"/>
</dbReference>
<proteinExistence type="predicted"/>
<reference evidence="3" key="1">
    <citation type="journal article" date="2011" name="Proc. Natl. Acad. Sci. U.S.A.">
        <title>Obligate biotrophy features unraveled by the genomic analysis of rust fungi.</title>
        <authorList>
            <person name="Duplessis S."/>
            <person name="Cuomo C.A."/>
            <person name="Lin Y.-C."/>
            <person name="Aerts A."/>
            <person name="Tisserant E."/>
            <person name="Veneault-Fourrey C."/>
            <person name="Joly D.L."/>
            <person name="Hacquard S."/>
            <person name="Amselem J."/>
            <person name="Cantarel B.L."/>
            <person name="Chiu R."/>
            <person name="Coutinho P.M."/>
            <person name="Feau N."/>
            <person name="Field M."/>
            <person name="Frey P."/>
            <person name="Gelhaye E."/>
            <person name="Goldberg J."/>
            <person name="Grabherr M.G."/>
            <person name="Kodira C.D."/>
            <person name="Kohler A."/>
            <person name="Kuees U."/>
            <person name="Lindquist E.A."/>
            <person name="Lucas S.M."/>
            <person name="Mago R."/>
            <person name="Mauceli E."/>
            <person name="Morin E."/>
            <person name="Murat C."/>
            <person name="Pangilinan J.L."/>
            <person name="Park R."/>
            <person name="Pearson M."/>
            <person name="Quesneville H."/>
            <person name="Rouhier N."/>
            <person name="Sakthikumar S."/>
            <person name="Salamov A.A."/>
            <person name="Schmutz J."/>
            <person name="Selles B."/>
            <person name="Shapiro H."/>
            <person name="Tanguay P."/>
            <person name="Tuskan G.A."/>
            <person name="Henrissat B."/>
            <person name="Van de Peer Y."/>
            <person name="Rouze P."/>
            <person name="Ellis J.G."/>
            <person name="Dodds P.N."/>
            <person name="Schein J.E."/>
            <person name="Zhong S."/>
            <person name="Hamelin R.C."/>
            <person name="Grigoriev I.V."/>
            <person name="Szabo L.J."/>
            <person name="Martin F."/>
        </authorList>
    </citation>
    <scope>NUCLEOTIDE SEQUENCE [LARGE SCALE GENOMIC DNA]</scope>
    <source>
        <strain evidence="3">98AG31 / pathotype 3-4-7</strain>
    </source>
</reference>
<gene>
    <name evidence="2" type="ORF">MELLADRAFT_110912</name>
</gene>
<protein>
    <submittedName>
        <fullName evidence="2">Uncharacterized protein</fullName>
    </submittedName>
</protein>